<dbReference type="Proteomes" id="UP000285405">
    <property type="component" value="Unassembled WGS sequence"/>
</dbReference>
<sequence length="135" mass="15257">MDIDPHQDLLVQETEIPASHLVPPNTSFESNIQKYSSKKRKRQSKCSHRTVDSENVMARNPSLTRSPEIKSTNGINKLSSPIEIQDIDIRPDFEETPVVGDFLDTNMILDTIPDSNIPVVEHHLLPNDPETCEDL</sequence>
<dbReference type="EMBL" id="MCBR01019420">
    <property type="protein sequence ID" value="RKF56781.1"/>
    <property type="molecule type" value="Genomic_DNA"/>
</dbReference>
<evidence type="ECO:0000313" key="2">
    <source>
        <dbReference type="EMBL" id="RKF56781.1"/>
    </source>
</evidence>
<gene>
    <name evidence="2" type="ORF">GcC1_194027</name>
</gene>
<organism evidence="2 3">
    <name type="scientific">Golovinomyces cichoracearum</name>
    <dbReference type="NCBI Taxonomy" id="62708"/>
    <lineage>
        <taxon>Eukaryota</taxon>
        <taxon>Fungi</taxon>
        <taxon>Dikarya</taxon>
        <taxon>Ascomycota</taxon>
        <taxon>Pezizomycotina</taxon>
        <taxon>Leotiomycetes</taxon>
        <taxon>Erysiphales</taxon>
        <taxon>Erysiphaceae</taxon>
        <taxon>Golovinomyces</taxon>
    </lineage>
</organism>
<reference evidence="2 3" key="1">
    <citation type="journal article" date="2018" name="BMC Genomics">
        <title>Comparative genome analyses reveal sequence features reflecting distinct modes of host-adaptation between dicot and monocot powdery mildew.</title>
        <authorList>
            <person name="Wu Y."/>
            <person name="Ma X."/>
            <person name="Pan Z."/>
            <person name="Kale S.D."/>
            <person name="Song Y."/>
            <person name="King H."/>
            <person name="Zhang Q."/>
            <person name="Presley C."/>
            <person name="Deng X."/>
            <person name="Wei C.I."/>
            <person name="Xiao S."/>
        </authorList>
    </citation>
    <scope>NUCLEOTIDE SEQUENCE [LARGE SCALE GENOMIC DNA]</scope>
    <source>
        <strain evidence="2">UCSC1</strain>
    </source>
</reference>
<feature type="region of interest" description="Disordered" evidence="1">
    <location>
        <begin position="14"/>
        <end position="77"/>
    </location>
</feature>
<name>A0A420HH59_9PEZI</name>
<feature type="compositionally biased region" description="Basic residues" evidence="1">
    <location>
        <begin position="36"/>
        <end position="48"/>
    </location>
</feature>
<evidence type="ECO:0000313" key="3">
    <source>
        <dbReference type="Proteomes" id="UP000285405"/>
    </source>
</evidence>
<accession>A0A420HH59</accession>
<feature type="non-terminal residue" evidence="2">
    <location>
        <position position="135"/>
    </location>
</feature>
<feature type="compositionally biased region" description="Polar residues" evidence="1">
    <location>
        <begin position="61"/>
        <end position="77"/>
    </location>
</feature>
<evidence type="ECO:0000256" key="1">
    <source>
        <dbReference type="SAM" id="MobiDB-lite"/>
    </source>
</evidence>
<dbReference type="AlphaFoldDB" id="A0A420HH59"/>
<protein>
    <submittedName>
        <fullName evidence="2">Uncharacterized protein</fullName>
    </submittedName>
</protein>
<comment type="caution">
    <text evidence="2">The sequence shown here is derived from an EMBL/GenBank/DDBJ whole genome shotgun (WGS) entry which is preliminary data.</text>
</comment>
<proteinExistence type="predicted"/>